<dbReference type="EMBL" id="CACRZD030000008">
    <property type="protein sequence ID" value="CAA6664059.1"/>
    <property type="molecule type" value="Genomic_DNA"/>
</dbReference>
<dbReference type="InterPro" id="IPR057425">
    <property type="entry name" value="DUF2921_N"/>
</dbReference>
<accession>A0A7I8J1W9</accession>
<evidence type="ECO:0000256" key="8">
    <source>
        <dbReference type="ARBA" id="ARBA00022989"/>
    </source>
</evidence>
<organism evidence="13">
    <name type="scientific">Spirodela intermedia</name>
    <name type="common">Intermediate duckweed</name>
    <dbReference type="NCBI Taxonomy" id="51605"/>
    <lineage>
        <taxon>Eukaryota</taxon>
        <taxon>Viridiplantae</taxon>
        <taxon>Streptophyta</taxon>
        <taxon>Embryophyta</taxon>
        <taxon>Tracheophyta</taxon>
        <taxon>Spermatophyta</taxon>
        <taxon>Magnoliopsida</taxon>
        <taxon>Liliopsida</taxon>
        <taxon>Araceae</taxon>
        <taxon>Lemnoideae</taxon>
        <taxon>Spirodela</taxon>
    </lineage>
</organism>
<evidence type="ECO:0000256" key="7">
    <source>
        <dbReference type="ARBA" id="ARBA00022786"/>
    </source>
</evidence>
<dbReference type="Pfam" id="PF25333">
    <property type="entry name" value="DUF2921_N"/>
    <property type="match status" value="2"/>
</dbReference>
<feature type="domain" description="DUF2921" evidence="12">
    <location>
        <begin position="471"/>
        <end position="614"/>
    </location>
</feature>
<evidence type="ECO:0000256" key="5">
    <source>
        <dbReference type="ARBA" id="ARBA00022679"/>
    </source>
</evidence>
<sequence>MGPAPSAPYFWVVLWLSSLCLGACFYHNFQEAQGLGHHTYSRFSEVQRECNSILSSLSVVKLDHDIPSKMNLYGEWAQDSNDAPLMPLYMGPTTILPGPPSSFPSVTERNKVTKDGFLMFEGYSRLQIAFEGVYSESEADGERVMCLLGSAELPSRGYDPADPWKLRNGSDRRVDPIPLLKDEKIVLVVRRPKGDEESSRQVNPGYFGKMQIAFQPERYPTTTYKFASEDITAKDCSPYARPNKWLGDHINIYKGPNSVKFYISLHTTKYSLCCRTGDATPQMITAGRCGHFDRGTSMRLMGALTGEGRPQRSNISARVATLLKEVLPLESHYEASECSESLSSDCFIRGIWNSSSGQLCMVACAGADSSRCNLRICLYVPTSFSLTQRSTVFGSISSISKSGDPSNFSFSLGRRPIHAYGRQLTMDLTYVLSYEYSKTKQAAEFLRRDEALGHGGGIKKALLTYPRMNERGNLCRDLGLSVSLFPVQRSGRFRVEYVRLRILTLGSKFCDSGFYQSSGNSSDDPAQAAASRLNISAQLEITKTPRNSSLMLSVEGLYSQLTGRCTWSAAESPLLRLRSSIRLRLFRWLITPTAKLSIESNRSKDNDPLYFGPVKLQTSAIMYLLDFNDVNRHRMHTEPAVLYQGRKCRCPYVSHVMLGVQALGNGLSLITGAEALFTSQSQRSYASSSQYDLGVTGHSKLGSFMVKSLVLTAFLLTLRLWQKVWSRATGYQTVPQVQVRGIKDWGARLEQYAGLVQDFFLIPQVIGNIVWQIRCRPLRKAYYLGITLIKLLPMLTTTLDEMRQPMGNQRMLWLGLGRLWSPASGGYDKVASMLSESELVAGAMEIETPAK</sequence>
<evidence type="ECO:0000313" key="14">
    <source>
        <dbReference type="Proteomes" id="UP001189122"/>
    </source>
</evidence>
<comment type="pathway">
    <text evidence="3">Protein modification; protein ubiquitination.</text>
</comment>
<dbReference type="PANTHER" id="PTHR33389">
    <property type="entry name" value="FAMILY PROTEIN, PUTATIVE (DUF2921)-RELATED"/>
    <property type="match status" value="1"/>
</dbReference>
<dbReference type="GO" id="GO:0061630">
    <property type="term" value="F:ubiquitin protein ligase activity"/>
    <property type="evidence" value="ECO:0007669"/>
    <property type="project" value="UniProtKB-EC"/>
</dbReference>
<evidence type="ECO:0000259" key="12">
    <source>
        <dbReference type="Pfam" id="PF25333"/>
    </source>
</evidence>
<evidence type="ECO:0000256" key="2">
    <source>
        <dbReference type="ARBA" id="ARBA00004127"/>
    </source>
</evidence>
<proteinExistence type="predicted"/>
<evidence type="ECO:0000313" key="13">
    <source>
        <dbReference type="EMBL" id="CAA2624620.1"/>
    </source>
</evidence>
<protein>
    <recommendedName>
        <fullName evidence="4">RING-type E3 ubiquitin transferase</fullName>
        <ecNumber evidence="4">2.3.2.27</ecNumber>
    </recommendedName>
</protein>
<keyword evidence="9" id="KW-0472">Membrane</keyword>
<keyword evidence="14" id="KW-1185">Reference proteome</keyword>
<feature type="domain" description="SWEET-like" evidence="11">
    <location>
        <begin position="650"/>
        <end position="728"/>
    </location>
</feature>
<feature type="chain" id="PRO_5029499172" description="RING-type E3 ubiquitin transferase" evidence="10">
    <location>
        <begin position="23"/>
        <end position="851"/>
    </location>
</feature>
<evidence type="ECO:0000259" key="11">
    <source>
        <dbReference type="Pfam" id="PF11145"/>
    </source>
</evidence>
<evidence type="ECO:0000256" key="9">
    <source>
        <dbReference type="ARBA" id="ARBA00023136"/>
    </source>
</evidence>
<reference evidence="13 14" key="1">
    <citation type="submission" date="2019-12" db="EMBL/GenBank/DDBJ databases">
        <authorList>
            <person name="Scholz U."/>
            <person name="Mascher M."/>
            <person name="Fiebig A."/>
        </authorList>
    </citation>
    <scope>NUCLEOTIDE SEQUENCE</scope>
</reference>
<evidence type="ECO:0000256" key="3">
    <source>
        <dbReference type="ARBA" id="ARBA00004906"/>
    </source>
</evidence>
<comment type="catalytic activity">
    <reaction evidence="1">
        <text>S-ubiquitinyl-[E2 ubiquitin-conjugating enzyme]-L-cysteine + [acceptor protein]-L-lysine = [E2 ubiquitin-conjugating enzyme]-L-cysteine + N(6)-ubiquitinyl-[acceptor protein]-L-lysine.</text>
        <dbReference type="EC" id="2.3.2.27"/>
    </reaction>
</comment>
<dbReference type="Pfam" id="PF11145">
    <property type="entry name" value="DUF2921"/>
    <property type="match status" value="2"/>
</dbReference>
<keyword evidence="10" id="KW-0732">Signal</keyword>
<dbReference type="InterPro" id="IPR021319">
    <property type="entry name" value="DUF2921"/>
</dbReference>
<keyword evidence="5" id="KW-0808">Transferase</keyword>
<keyword evidence="8" id="KW-1133">Transmembrane helix</keyword>
<feature type="signal peptide" evidence="10">
    <location>
        <begin position="1"/>
        <end position="22"/>
    </location>
</feature>
<dbReference type="Proteomes" id="UP001189122">
    <property type="component" value="Unassembled WGS sequence"/>
</dbReference>
<evidence type="ECO:0000256" key="10">
    <source>
        <dbReference type="SAM" id="SignalP"/>
    </source>
</evidence>
<dbReference type="GO" id="GO:0012505">
    <property type="term" value="C:endomembrane system"/>
    <property type="evidence" value="ECO:0007669"/>
    <property type="project" value="UniProtKB-SubCell"/>
</dbReference>
<dbReference type="EMBL" id="LR743595">
    <property type="protein sequence ID" value="CAA2624620.1"/>
    <property type="molecule type" value="Genomic_DNA"/>
</dbReference>
<keyword evidence="6" id="KW-0812">Transmembrane</keyword>
<dbReference type="AlphaFoldDB" id="A0A7I8J1W9"/>
<dbReference type="PANTHER" id="PTHR33389:SF4">
    <property type="entry name" value="PII, URIDYLYLTRANSFERASE (DUF2921)"/>
    <property type="match status" value="1"/>
</dbReference>
<evidence type="ECO:0000256" key="4">
    <source>
        <dbReference type="ARBA" id="ARBA00012483"/>
    </source>
</evidence>
<gene>
    <name evidence="13" type="ORF">SI7747_08010448</name>
</gene>
<evidence type="ECO:0000256" key="1">
    <source>
        <dbReference type="ARBA" id="ARBA00000900"/>
    </source>
</evidence>
<feature type="domain" description="SWEET-like" evidence="11">
    <location>
        <begin position="750"/>
        <end position="795"/>
    </location>
</feature>
<evidence type="ECO:0000256" key="6">
    <source>
        <dbReference type="ARBA" id="ARBA00022692"/>
    </source>
</evidence>
<comment type="subcellular location">
    <subcellularLocation>
        <location evidence="2">Endomembrane system</location>
        <topology evidence="2">Multi-pass membrane protein</topology>
    </subcellularLocation>
</comment>
<keyword evidence="7" id="KW-0833">Ubl conjugation pathway</keyword>
<name>A0A7I8J1W9_SPIIN</name>
<dbReference type="EC" id="2.3.2.27" evidence="4"/>
<feature type="domain" description="DUF2921" evidence="12">
    <location>
        <begin position="350"/>
        <end position="409"/>
    </location>
</feature>